<reference evidence="1 2" key="1">
    <citation type="submission" date="2019-10" db="EMBL/GenBank/DDBJ databases">
        <title>Dictyobacter vulcani sp. nov., within the class Ktedonobacteria, isolated from soil of volcanic Mt. Zao.</title>
        <authorList>
            <person name="Zheng Y."/>
            <person name="Wang C.M."/>
            <person name="Sakai Y."/>
            <person name="Abe K."/>
            <person name="Yokota A."/>
            <person name="Yabe S."/>
        </authorList>
    </citation>
    <scope>NUCLEOTIDE SEQUENCE [LARGE SCALE GENOMIC DNA]</scope>
    <source>
        <strain evidence="1 2">W12</strain>
    </source>
</reference>
<name>A0A5J4KPE7_9CHLR</name>
<dbReference type="Proteomes" id="UP000326912">
    <property type="component" value="Unassembled WGS sequence"/>
</dbReference>
<evidence type="ECO:0000313" key="2">
    <source>
        <dbReference type="Proteomes" id="UP000326912"/>
    </source>
</evidence>
<evidence type="ECO:0008006" key="3">
    <source>
        <dbReference type="Google" id="ProtNLM"/>
    </source>
</evidence>
<sequence>MQIQPSISVLPTITAISKSALIHGYLDASITKQPTIQILKTRLKKEFKDIHVFTQHYELEHALSKNIAPGLYALLYNALDHHCHAVQGFTDDESIDGHLKLIARLIKDAFERCIEQGLHPQAFVSSDHGSTLLPEQTMVLKIPQFAYILGDDDNFENAPTEINVKPFQRTRVCATHKTPTKEDLLALTQHWHYLQKDLFILPKHYLIPKGYSAIERRSTGWTHGGATPEEVVVATLKLQPTAETFIEPILHVEGYLRPGQHVRYSHTKRWMSSK</sequence>
<evidence type="ECO:0000313" key="1">
    <source>
        <dbReference type="EMBL" id="GER89755.1"/>
    </source>
</evidence>
<keyword evidence="2" id="KW-1185">Reference proteome</keyword>
<dbReference type="AlphaFoldDB" id="A0A5J4KPE7"/>
<protein>
    <recommendedName>
        <fullName evidence="3">PglZ domain-containing protein</fullName>
    </recommendedName>
</protein>
<gene>
    <name evidence="1" type="ORF">KDW_39170</name>
</gene>
<accession>A0A5J4KPE7</accession>
<proteinExistence type="predicted"/>
<dbReference type="RefSeq" id="WP_151757604.1">
    <property type="nucleotide sequence ID" value="NZ_BKZW01000002.1"/>
</dbReference>
<organism evidence="1 2">
    <name type="scientific">Dictyobacter vulcani</name>
    <dbReference type="NCBI Taxonomy" id="2607529"/>
    <lineage>
        <taxon>Bacteria</taxon>
        <taxon>Bacillati</taxon>
        <taxon>Chloroflexota</taxon>
        <taxon>Ktedonobacteria</taxon>
        <taxon>Ktedonobacterales</taxon>
        <taxon>Dictyobacteraceae</taxon>
        <taxon>Dictyobacter</taxon>
    </lineage>
</organism>
<dbReference type="EMBL" id="BKZW01000002">
    <property type="protein sequence ID" value="GER89755.1"/>
    <property type="molecule type" value="Genomic_DNA"/>
</dbReference>
<comment type="caution">
    <text evidence="1">The sequence shown here is derived from an EMBL/GenBank/DDBJ whole genome shotgun (WGS) entry which is preliminary data.</text>
</comment>